<organism evidence="1 2">
    <name type="scientific">Bacillus cereus VD118</name>
    <dbReference type="NCBI Taxonomy" id="1053231"/>
    <lineage>
        <taxon>Bacteria</taxon>
        <taxon>Bacillati</taxon>
        <taxon>Bacillota</taxon>
        <taxon>Bacilli</taxon>
        <taxon>Bacillales</taxon>
        <taxon>Bacillaceae</taxon>
        <taxon>Bacillus</taxon>
        <taxon>Bacillus cereus group</taxon>
    </lineage>
</organism>
<protein>
    <submittedName>
        <fullName evidence="1">Uncharacterized protein</fullName>
    </submittedName>
</protein>
<sequence length="96" mass="10862">MVDDYRPIEIVQKPSEISRLWRNGGTQLIFSQAGGQLVVDAQNPNRKISSLNEREWKVLVDGVEKHIFSETTTAKERLNAYLILSNFIVLSSSLCV</sequence>
<comment type="caution">
    <text evidence="1">The sequence shown here is derived from an EMBL/GenBank/DDBJ whole genome shotgun (WGS) entry which is preliminary data.</text>
</comment>
<accession>R8Q9M2</accession>
<dbReference type="RefSeq" id="WP_016105696.1">
    <property type="nucleotide sequence ID" value="NZ_KB976799.1"/>
</dbReference>
<name>R8Q9M2_BACCE</name>
<evidence type="ECO:0000313" key="1">
    <source>
        <dbReference type="EMBL" id="EOP67770.1"/>
    </source>
</evidence>
<dbReference type="AlphaFoldDB" id="R8Q9M2"/>
<evidence type="ECO:0000313" key="2">
    <source>
        <dbReference type="Proteomes" id="UP000014019"/>
    </source>
</evidence>
<dbReference type="PATRIC" id="fig|1053231.3.peg.3707"/>
<dbReference type="Proteomes" id="UP000014019">
    <property type="component" value="Unassembled WGS sequence"/>
</dbReference>
<reference evidence="1 2" key="1">
    <citation type="submission" date="2012-12" db="EMBL/GenBank/DDBJ databases">
        <title>The Genome Sequence of Bacillus cereus VD118.</title>
        <authorList>
            <consortium name="The Broad Institute Genome Sequencing Platform"/>
            <consortium name="The Broad Institute Genome Sequencing Center for Infectious Disease"/>
            <person name="Feldgarden M."/>
            <person name="Van der Auwera G.A."/>
            <person name="Mahillon J."/>
            <person name="Duprez V."/>
            <person name="Timmery S."/>
            <person name="Mattelet C."/>
            <person name="Dierick K."/>
            <person name="Sun M."/>
            <person name="Yu Z."/>
            <person name="Zhu L."/>
            <person name="Hu X."/>
            <person name="Shank E.B."/>
            <person name="Swiecicka I."/>
            <person name="Hansen B.M."/>
            <person name="Andrup L."/>
            <person name="Walker B."/>
            <person name="Young S.K."/>
            <person name="Zeng Q."/>
            <person name="Gargeya S."/>
            <person name="Fitzgerald M."/>
            <person name="Haas B."/>
            <person name="Abouelleil A."/>
            <person name="Alvarado L."/>
            <person name="Arachchi H.M."/>
            <person name="Berlin A.M."/>
            <person name="Chapman S.B."/>
            <person name="Dewar J."/>
            <person name="Goldberg J."/>
            <person name="Griggs A."/>
            <person name="Gujja S."/>
            <person name="Hansen M."/>
            <person name="Howarth C."/>
            <person name="Imamovic A."/>
            <person name="Larimer J."/>
            <person name="McCowan C."/>
            <person name="Murphy C."/>
            <person name="Neiman D."/>
            <person name="Pearson M."/>
            <person name="Priest M."/>
            <person name="Roberts A."/>
            <person name="Saif S."/>
            <person name="Shea T."/>
            <person name="Sisk P."/>
            <person name="Sykes S."/>
            <person name="Wortman J."/>
            <person name="Nusbaum C."/>
            <person name="Birren B."/>
        </authorList>
    </citation>
    <scope>NUCLEOTIDE SEQUENCE [LARGE SCALE GENOMIC DNA]</scope>
    <source>
        <strain evidence="1 2">VD118</strain>
    </source>
</reference>
<gene>
    <name evidence="1" type="ORF">IIQ_05308</name>
</gene>
<dbReference type="HOGENOM" id="CLU_2353869_0_0_9"/>
<dbReference type="EMBL" id="AHEZ01000051">
    <property type="protein sequence ID" value="EOP67770.1"/>
    <property type="molecule type" value="Genomic_DNA"/>
</dbReference>
<proteinExistence type="predicted"/>